<proteinExistence type="predicted"/>
<gene>
    <name evidence="1" type="ORF">LADA_0F06590G</name>
</gene>
<accession>A0A1G4JJW0</accession>
<name>A0A1G4JJW0_9SACH</name>
<dbReference type="AlphaFoldDB" id="A0A1G4JJW0"/>
<dbReference type="Proteomes" id="UP000190274">
    <property type="component" value="Chromosome F"/>
</dbReference>
<evidence type="ECO:0000313" key="2">
    <source>
        <dbReference type="Proteomes" id="UP000190274"/>
    </source>
</evidence>
<keyword evidence="2" id="KW-1185">Reference proteome</keyword>
<organism evidence="1 2">
    <name type="scientific">Lachancea dasiensis</name>
    <dbReference type="NCBI Taxonomy" id="1072105"/>
    <lineage>
        <taxon>Eukaryota</taxon>
        <taxon>Fungi</taxon>
        <taxon>Dikarya</taxon>
        <taxon>Ascomycota</taxon>
        <taxon>Saccharomycotina</taxon>
        <taxon>Saccharomycetes</taxon>
        <taxon>Saccharomycetales</taxon>
        <taxon>Saccharomycetaceae</taxon>
        <taxon>Lachancea</taxon>
    </lineage>
</organism>
<dbReference type="EMBL" id="LT598458">
    <property type="protein sequence ID" value="SCU90820.1"/>
    <property type="molecule type" value="Genomic_DNA"/>
</dbReference>
<sequence>MHSARAHHVTGLLPTCSRSVPNCHAVPNSAPPPSHPASIAPATRAPPRFCFIRQLGSAQAPMPCHVLSSSTPLAPTYLRWRSCTSDTITRRRAQAPSHSPHSGSLAPLSALLPNDSVTSDAMPFSAHPAPSFLATPRLAAGPFGRALSTWCTKTLSVAIPGPTGQGLGLGYEYRSRYWDLPRVHAPVQSLSHHGRFFHRLLSSCPSREQRAYVGTMATMSPAIVNSTSIPRWR</sequence>
<reference evidence="1 2" key="1">
    <citation type="submission" date="2016-03" db="EMBL/GenBank/DDBJ databases">
        <authorList>
            <person name="Devillers H."/>
        </authorList>
    </citation>
    <scope>NUCLEOTIDE SEQUENCE [LARGE SCALE GENOMIC DNA]</scope>
    <source>
        <strain evidence="1">CBS 10888</strain>
    </source>
</reference>
<evidence type="ECO:0000313" key="1">
    <source>
        <dbReference type="EMBL" id="SCU90820.1"/>
    </source>
</evidence>
<protein>
    <submittedName>
        <fullName evidence="1">LADA_0F06590g1_1</fullName>
    </submittedName>
</protein>